<feature type="transmembrane region" description="Helical" evidence="1">
    <location>
        <begin position="339"/>
        <end position="364"/>
    </location>
</feature>
<dbReference type="RefSeq" id="WP_179752837.1">
    <property type="nucleotide sequence ID" value="NZ_JACCBU010000001.1"/>
</dbReference>
<feature type="transmembrane region" description="Helical" evidence="1">
    <location>
        <begin position="12"/>
        <end position="39"/>
    </location>
</feature>
<feature type="transmembrane region" description="Helical" evidence="1">
    <location>
        <begin position="277"/>
        <end position="297"/>
    </location>
</feature>
<dbReference type="AlphaFoldDB" id="A0A7Y9L9V5"/>
<feature type="transmembrane region" description="Helical" evidence="1">
    <location>
        <begin position="45"/>
        <end position="66"/>
    </location>
</feature>
<feature type="transmembrane region" description="Helical" evidence="1">
    <location>
        <begin position="141"/>
        <end position="161"/>
    </location>
</feature>
<organism evidence="2 3">
    <name type="scientific">Microlunatus parietis</name>
    <dbReference type="NCBI Taxonomy" id="682979"/>
    <lineage>
        <taxon>Bacteria</taxon>
        <taxon>Bacillati</taxon>
        <taxon>Actinomycetota</taxon>
        <taxon>Actinomycetes</taxon>
        <taxon>Propionibacteriales</taxon>
        <taxon>Propionibacteriaceae</taxon>
        <taxon>Microlunatus</taxon>
    </lineage>
</organism>
<feature type="transmembrane region" description="Helical" evidence="1">
    <location>
        <begin position="78"/>
        <end position="99"/>
    </location>
</feature>
<reference evidence="2 3" key="1">
    <citation type="submission" date="2020-07" db="EMBL/GenBank/DDBJ databases">
        <title>Sequencing the genomes of 1000 actinobacteria strains.</title>
        <authorList>
            <person name="Klenk H.-P."/>
        </authorList>
    </citation>
    <scope>NUCLEOTIDE SEQUENCE [LARGE SCALE GENOMIC DNA]</scope>
    <source>
        <strain evidence="2 3">DSM 22083</strain>
    </source>
</reference>
<keyword evidence="1" id="KW-0812">Transmembrane</keyword>
<name>A0A7Y9L9V5_9ACTN</name>
<feature type="transmembrane region" description="Helical" evidence="1">
    <location>
        <begin position="370"/>
        <end position="388"/>
    </location>
</feature>
<accession>A0A7Y9L9V5</accession>
<dbReference type="InterPro" id="IPR036259">
    <property type="entry name" value="MFS_trans_sf"/>
</dbReference>
<proteinExistence type="predicted"/>
<feature type="transmembrane region" description="Helical" evidence="1">
    <location>
        <begin position="167"/>
        <end position="188"/>
    </location>
</feature>
<dbReference type="PANTHER" id="PTHR23542:SF1">
    <property type="entry name" value="MAJOR FACILITATOR SUPERFAMILY (MFS) PROFILE DOMAIN-CONTAINING PROTEIN"/>
    <property type="match status" value="1"/>
</dbReference>
<gene>
    <name evidence="2" type="ORF">BKA15_003523</name>
</gene>
<dbReference type="EMBL" id="JACCBU010000001">
    <property type="protein sequence ID" value="NYE72194.1"/>
    <property type="molecule type" value="Genomic_DNA"/>
</dbReference>
<dbReference type="PANTHER" id="PTHR23542">
    <property type="match status" value="1"/>
</dbReference>
<evidence type="ECO:0000313" key="2">
    <source>
        <dbReference type="EMBL" id="NYE72194.1"/>
    </source>
</evidence>
<feature type="transmembrane region" description="Helical" evidence="1">
    <location>
        <begin position="105"/>
        <end position="129"/>
    </location>
</feature>
<feature type="transmembrane region" description="Helical" evidence="1">
    <location>
        <begin position="216"/>
        <end position="237"/>
    </location>
</feature>
<comment type="caution">
    <text evidence="2">The sequence shown here is derived from an EMBL/GenBank/DDBJ whole genome shotgun (WGS) entry which is preliminary data.</text>
</comment>
<keyword evidence="1" id="KW-1133">Transmembrane helix</keyword>
<feature type="transmembrane region" description="Helical" evidence="1">
    <location>
        <begin position="243"/>
        <end position="270"/>
    </location>
</feature>
<protein>
    <submittedName>
        <fullName evidence="2">MFS family permease</fullName>
    </submittedName>
</protein>
<evidence type="ECO:0000256" key="1">
    <source>
        <dbReference type="SAM" id="Phobius"/>
    </source>
</evidence>
<dbReference type="SUPFAM" id="SSF103473">
    <property type="entry name" value="MFS general substrate transporter"/>
    <property type="match status" value="1"/>
</dbReference>
<feature type="transmembrane region" description="Helical" evidence="1">
    <location>
        <begin position="303"/>
        <end position="327"/>
    </location>
</feature>
<keyword evidence="1" id="KW-0472">Membrane</keyword>
<sequence>MLQPYRKLWSTPAVVPALSAVFVSALPIGMAGLAIILSVQQWTGSLQWAGTLAGVFGAGNAVGLLIQGRLLSGRRSANLIMVMGIVSAAGFAGLIMIGYAGGPQLIMIGVVAISGLAVPAITTAVRAWLPGVITDPAGRTAGYALLAVLFQAAVLIGPLLVSLAVAIAMPAAGLGLIAVLMLGSAILFRAAVRSRPAVTRPAEAARSGSRWWRGGLGWLLGINVTVGLAAGITAVAVPGVTSAAGLAFLAGAVASAAALGDVAGALGYAARIWPGRALTRVAVVAGIAALVAAAAWAVAGIPWLLLVTGFGGGLLGAPLGVLLSSLLDRVVPAPDLARGYSTLVCASLLASAAGSGLAAAALPYLGVRGLFLLPPVALLGAVGVALLARRSVPE</sequence>
<evidence type="ECO:0000313" key="3">
    <source>
        <dbReference type="Proteomes" id="UP000569914"/>
    </source>
</evidence>
<dbReference type="Gene3D" id="1.20.1250.20">
    <property type="entry name" value="MFS general substrate transporter like domains"/>
    <property type="match status" value="1"/>
</dbReference>
<dbReference type="Proteomes" id="UP000569914">
    <property type="component" value="Unassembled WGS sequence"/>
</dbReference>
<keyword evidence="3" id="KW-1185">Reference proteome</keyword>